<organism evidence="9 10">
    <name type="scientific">Megamonas hypermegale</name>
    <dbReference type="NCBI Taxonomy" id="158847"/>
    <lineage>
        <taxon>Bacteria</taxon>
        <taxon>Bacillati</taxon>
        <taxon>Bacillota</taxon>
        <taxon>Negativicutes</taxon>
        <taxon>Selenomonadales</taxon>
        <taxon>Selenomonadaceae</taxon>
        <taxon>Megamonas</taxon>
    </lineage>
</organism>
<keyword evidence="4 7" id="KW-0812">Transmembrane</keyword>
<dbReference type="AlphaFoldDB" id="A0A378NP89"/>
<proteinExistence type="inferred from homology"/>
<dbReference type="GO" id="GO:0016413">
    <property type="term" value="F:O-acetyltransferase activity"/>
    <property type="evidence" value="ECO:0007669"/>
    <property type="project" value="TreeGrafter"/>
</dbReference>
<dbReference type="PANTHER" id="PTHR40074:SF2">
    <property type="entry name" value="O-ACETYLTRANSFERASE WECH"/>
    <property type="match status" value="1"/>
</dbReference>
<dbReference type="GO" id="GO:0009246">
    <property type="term" value="P:enterobacterial common antigen biosynthetic process"/>
    <property type="evidence" value="ECO:0007669"/>
    <property type="project" value="TreeGrafter"/>
</dbReference>
<keyword evidence="5 7" id="KW-1133">Transmembrane helix</keyword>
<evidence type="ECO:0000256" key="5">
    <source>
        <dbReference type="ARBA" id="ARBA00022989"/>
    </source>
</evidence>
<dbReference type="PANTHER" id="PTHR40074">
    <property type="entry name" value="O-ACETYLTRANSFERASE WECH"/>
    <property type="match status" value="1"/>
</dbReference>
<feature type="transmembrane region" description="Helical" evidence="7">
    <location>
        <begin position="195"/>
        <end position="214"/>
    </location>
</feature>
<dbReference type="Proteomes" id="UP000255234">
    <property type="component" value="Unassembled WGS sequence"/>
</dbReference>
<keyword evidence="3" id="KW-1003">Cell membrane</keyword>
<evidence type="ECO:0000256" key="6">
    <source>
        <dbReference type="ARBA" id="ARBA00023136"/>
    </source>
</evidence>
<feature type="transmembrane region" description="Helical" evidence="7">
    <location>
        <begin position="12"/>
        <end position="32"/>
    </location>
</feature>
<feature type="transmembrane region" description="Helical" evidence="7">
    <location>
        <begin position="235"/>
        <end position="254"/>
    </location>
</feature>
<evidence type="ECO:0000256" key="7">
    <source>
        <dbReference type="SAM" id="Phobius"/>
    </source>
</evidence>
<feature type="transmembrane region" description="Helical" evidence="7">
    <location>
        <begin position="118"/>
        <end position="142"/>
    </location>
</feature>
<accession>A0A378NP89</accession>
<reference evidence="9 10" key="1">
    <citation type="submission" date="2018-06" db="EMBL/GenBank/DDBJ databases">
        <authorList>
            <consortium name="Pathogen Informatics"/>
            <person name="Doyle S."/>
        </authorList>
    </citation>
    <scope>NUCLEOTIDE SEQUENCE [LARGE SCALE GENOMIC DNA]</scope>
    <source>
        <strain evidence="9 10">NCTC10571</strain>
    </source>
</reference>
<evidence type="ECO:0000256" key="4">
    <source>
        <dbReference type="ARBA" id="ARBA00022692"/>
    </source>
</evidence>
<feature type="transmembrane region" description="Helical" evidence="7">
    <location>
        <begin position="52"/>
        <end position="69"/>
    </location>
</feature>
<evidence type="ECO:0000256" key="3">
    <source>
        <dbReference type="ARBA" id="ARBA00022475"/>
    </source>
</evidence>
<feature type="transmembrane region" description="Helical" evidence="7">
    <location>
        <begin position="89"/>
        <end position="106"/>
    </location>
</feature>
<dbReference type="GO" id="GO:0005886">
    <property type="term" value="C:plasma membrane"/>
    <property type="evidence" value="ECO:0007669"/>
    <property type="project" value="UniProtKB-SubCell"/>
</dbReference>
<evidence type="ECO:0000313" key="10">
    <source>
        <dbReference type="Proteomes" id="UP000255234"/>
    </source>
</evidence>
<evidence type="ECO:0000259" key="8">
    <source>
        <dbReference type="Pfam" id="PF01757"/>
    </source>
</evidence>
<sequence>MSIKKERVPAIEYMRGISMLGVVGIHVGSQYLMNNPTPNLQLLALYEIVTRFSVPIFFFISAFGLFYNLDLQEKFNYKNFMKRRFKTVLIPYLVWSIFYILHYTITNQTLYLLHPLNLIGILFFGLACYQLYFMILLVWFYALMPLWIFIVKRLNIVLLVVLFIFQMAVDYYSSFLMNPYGIQNEIVKAIFMYRLNYWVIHYVFIFLLGGYVSVHYDEFKIFMRDNLNKLRAFGFISLIGLLAYYYYCIYYNGYSPEGAINTAHQLSPAGLVYTLGASLYLFAEFQYGFLAKIGTSLFSLLGRHSYFVYLAHPVAITYLALFMAKFNIVMTAVNSMIFYVLVVLFTLIVAIIFRKLGNTKYPKLNELTIGVYPKK</sequence>
<evidence type="ECO:0000313" key="9">
    <source>
        <dbReference type="EMBL" id="STY70233.1"/>
    </source>
</evidence>
<comment type="subcellular location">
    <subcellularLocation>
        <location evidence="1">Cell membrane</location>
        <topology evidence="1">Multi-pass membrane protein</topology>
    </subcellularLocation>
</comment>
<protein>
    <submittedName>
        <fullName evidence="9">Uncharacterized protein conserved in bacteria</fullName>
    </submittedName>
</protein>
<dbReference type="RefSeq" id="WP_115150948.1">
    <property type="nucleotide sequence ID" value="NZ_UGPP01000001.1"/>
</dbReference>
<dbReference type="Pfam" id="PF01757">
    <property type="entry name" value="Acyl_transf_3"/>
    <property type="match status" value="1"/>
</dbReference>
<gene>
    <name evidence="9" type="ORF">NCTC10571_00351</name>
</gene>
<dbReference type="STRING" id="1122216.GCA_000423385_01590"/>
<evidence type="ECO:0000256" key="2">
    <source>
        <dbReference type="ARBA" id="ARBA00007400"/>
    </source>
</evidence>
<feature type="transmembrane region" description="Helical" evidence="7">
    <location>
        <begin position="336"/>
        <end position="353"/>
    </location>
</feature>
<name>A0A378NP89_9FIRM</name>
<feature type="domain" description="Acyltransferase 3" evidence="8">
    <location>
        <begin position="9"/>
        <end position="353"/>
    </location>
</feature>
<keyword evidence="6 7" id="KW-0472">Membrane</keyword>
<comment type="similarity">
    <text evidence="2">Belongs to the acyltransferase 3 family.</text>
</comment>
<feature type="transmembrane region" description="Helical" evidence="7">
    <location>
        <begin position="266"/>
        <end position="285"/>
    </location>
</feature>
<dbReference type="InterPro" id="IPR002656">
    <property type="entry name" value="Acyl_transf_3_dom"/>
</dbReference>
<evidence type="ECO:0000256" key="1">
    <source>
        <dbReference type="ARBA" id="ARBA00004651"/>
    </source>
</evidence>
<dbReference type="EMBL" id="UGPP01000001">
    <property type="protein sequence ID" value="STY70233.1"/>
    <property type="molecule type" value="Genomic_DNA"/>
</dbReference>
<feature type="transmembrane region" description="Helical" evidence="7">
    <location>
        <begin position="154"/>
        <end position="175"/>
    </location>
</feature>
<feature type="transmembrane region" description="Helical" evidence="7">
    <location>
        <begin position="306"/>
        <end position="324"/>
    </location>
</feature>